<dbReference type="SUPFAM" id="SSF55073">
    <property type="entry name" value="Nucleotide cyclase"/>
    <property type="match status" value="1"/>
</dbReference>
<dbReference type="Pfam" id="PF00990">
    <property type="entry name" value="GGDEF"/>
    <property type="match status" value="1"/>
</dbReference>
<dbReference type="AlphaFoldDB" id="A0A1I4YXC8"/>
<dbReference type="STRING" id="398199.SAMN05421804_101430"/>
<dbReference type="GO" id="GO:1902201">
    <property type="term" value="P:negative regulation of bacterial-type flagellum-dependent cell motility"/>
    <property type="evidence" value="ECO:0007669"/>
    <property type="project" value="TreeGrafter"/>
</dbReference>
<feature type="domain" description="GGDEF" evidence="2">
    <location>
        <begin position="217"/>
        <end position="351"/>
    </location>
</feature>
<dbReference type="PROSITE" id="PS50887">
    <property type="entry name" value="GGDEF"/>
    <property type="match status" value="1"/>
</dbReference>
<dbReference type="SMART" id="SM00267">
    <property type="entry name" value="GGDEF"/>
    <property type="match status" value="1"/>
</dbReference>
<keyword evidence="4" id="KW-1185">Reference proteome</keyword>
<gene>
    <name evidence="3" type="ORF">SAMN04488695_101839</name>
</gene>
<name>A0A1I4YXC8_9CLOT</name>
<accession>A0A1I4YXC8</accession>
<dbReference type="InterPro" id="IPR050469">
    <property type="entry name" value="Diguanylate_Cyclase"/>
</dbReference>
<dbReference type="FunFam" id="3.30.70.270:FF:000001">
    <property type="entry name" value="Diguanylate cyclase domain protein"/>
    <property type="match status" value="1"/>
</dbReference>
<dbReference type="GO" id="GO:0043709">
    <property type="term" value="P:cell adhesion involved in single-species biofilm formation"/>
    <property type="evidence" value="ECO:0007669"/>
    <property type="project" value="TreeGrafter"/>
</dbReference>
<dbReference type="RefSeq" id="WP_074910686.1">
    <property type="nucleotide sequence ID" value="NZ_FOVK01000001.1"/>
</dbReference>
<dbReference type="InterPro" id="IPR043128">
    <property type="entry name" value="Rev_trsase/Diguanyl_cyclase"/>
</dbReference>
<dbReference type="OrthoDB" id="9805474at2"/>
<dbReference type="GO" id="GO:0052621">
    <property type="term" value="F:diguanylate cyclase activity"/>
    <property type="evidence" value="ECO:0007669"/>
    <property type="project" value="TreeGrafter"/>
</dbReference>
<keyword evidence="1" id="KW-0472">Membrane</keyword>
<dbReference type="GO" id="GO:0005886">
    <property type="term" value="C:plasma membrane"/>
    <property type="evidence" value="ECO:0007669"/>
    <property type="project" value="TreeGrafter"/>
</dbReference>
<proteinExistence type="predicted"/>
<evidence type="ECO:0000313" key="3">
    <source>
        <dbReference type="EMBL" id="SFN42685.1"/>
    </source>
</evidence>
<dbReference type="InterPro" id="IPR000160">
    <property type="entry name" value="GGDEF_dom"/>
</dbReference>
<feature type="transmembrane region" description="Helical" evidence="1">
    <location>
        <begin position="46"/>
        <end position="63"/>
    </location>
</feature>
<dbReference type="Proteomes" id="UP000181899">
    <property type="component" value="Unassembled WGS sequence"/>
</dbReference>
<evidence type="ECO:0000256" key="1">
    <source>
        <dbReference type="SAM" id="Phobius"/>
    </source>
</evidence>
<feature type="transmembrane region" description="Helical" evidence="1">
    <location>
        <begin position="149"/>
        <end position="173"/>
    </location>
</feature>
<dbReference type="PANTHER" id="PTHR45138">
    <property type="entry name" value="REGULATORY COMPONENTS OF SENSORY TRANSDUCTION SYSTEM"/>
    <property type="match status" value="1"/>
</dbReference>
<evidence type="ECO:0000259" key="2">
    <source>
        <dbReference type="PROSITE" id="PS50887"/>
    </source>
</evidence>
<keyword evidence="1" id="KW-1133">Transmembrane helix</keyword>
<keyword evidence="1" id="KW-0812">Transmembrane</keyword>
<evidence type="ECO:0000313" key="4">
    <source>
        <dbReference type="Proteomes" id="UP000181899"/>
    </source>
</evidence>
<dbReference type="CDD" id="cd01949">
    <property type="entry name" value="GGDEF"/>
    <property type="match status" value="1"/>
</dbReference>
<feature type="transmembrane region" description="Helical" evidence="1">
    <location>
        <begin position="70"/>
        <end position="89"/>
    </location>
</feature>
<feature type="transmembrane region" description="Helical" evidence="1">
    <location>
        <begin position="120"/>
        <end position="137"/>
    </location>
</feature>
<dbReference type="Gene3D" id="3.30.70.270">
    <property type="match status" value="1"/>
</dbReference>
<feature type="transmembrane region" description="Helical" evidence="1">
    <location>
        <begin position="21"/>
        <end position="40"/>
    </location>
</feature>
<protein>
    <submittedName>
        <fullName evidence="3">Diguanylate cyclase, GGDEF domain</fullName>
    </submittedName>
</protein>
<feature type="transmembrane region" description="Helical" evidence="1">
    <location>
        <begin position="95"/>
        <end position="113"/>
    </location>
</feature>
<dbReference type="PANTHER" id="PTHR45138:SF9">
    <property type="entry name" value="DIGUANYLATE CYCLASE DGCM-RELATED"/>
    <property type="match status" value="1"/>
</dbReference>
<dbReference type="EMBL" id="FOVK01000001">
    <property type="protein sequence ID" value="SFN42685.1"/>
    <property type="molecule type" value="Genomic_DNA"/>
</dbReference>
<sequence length="353" mass="40470">MESSKLKETYEKQQYQNQANLVYVNTIIIGAILVFIYFFVLQTYRVAFANVLLLAVSYMSIKLNRKEQYALSSLIFITMVAFTAFLQIHEFGLRTGFQYFYLNLSGLVMFTNWKPWQKAAGTILLVSIFILSFRMSYQVSPPVELNYFWVFFLHSVNILLNVAGVANSANYYITITKKAHQTLTDLAMKDYLTGLMNRTSFDHFLLELCESRVKKGHGMSILLLDLDHFKRINDTYGHLCGDELLRQFGKILQEQTRKEDCAARYGGEEFVIVSKSDSLMETSLFAESIRKRVHDMQFNYKGQMISVTLSIGALFISPQAATHRQEALELADQLLYRAKSGGRNKVISDQLAS</sequence>
<dbReference type="NCBIfam" id="TIGR00254">
    <property type="entry name" value="GGDEF"/>
    <property type="match status" value="1"/>
</dbReference>
<reference evidence="3 4" key="1">
    <citation type="submission" date="2016-10" db="EMBL/GenBank/DDBJ databases">
        <authorList>
            <person name="de Groot N.N."/>
        </authorList>
    </citation>
    <scope>NUCLEOTIDE SEQUENCE [LARGE SCALE GENOMIC DNA]</scope>
    <source>
        <strain evidence="3 4">ML2</strain>
    </source>
</reference>
<organism evidence="3 4">
    <name type="scientific">Proteiniclasticum ruminis</name>
    <dbReference type="NCBI Taxonomy" id="398199"/>
    <lineage>
        <taxon>Bacteria</taxon>
        <taxon>Bacillati</taxon>
        <taxon>Bacillota</taxon>
        <taxon>Clostridia</taxon>
        <taxon>Eubacteriales</taxon>
        <taxon>Clostridiaceae</taxon>
        <taxon>Proteiniclasticum</taxon>
    </lineage>
</organism>
<dbReference type="InterPro" id="IPR029787">
    <property type="entry name" value="Nucleotide_cyclase"/>
</dbReference>